<keyword evidence="1" id="KW-0805">Transcription regulation</keyword>
<dbReference type="GO" id="GO:0003700">
    <property type="term" value="F:DNA-binding transcription factor activity"/>
    <property type="evidence" value="ECO:0007669"/>
    <property type="project" value="InterPro"/>
</dbReference>
<dbReference type="SMART" id="SM00895">
    <property type="entry name" value="FCD"/>
    <property type="match status" value="1"/>
</dbReference>
<keyword evidence="2 5" id="KW-0238">DNA-binding</keyword>
<dbReference type="InterPro" id="IPR011711">
    <property type="entry name" value="GntR_C"/>
</dbReference>
<reference evidence="5 6" key="1">
    <citation type="submission" date="2017-03" db="EMBL/GenBank/DDBJ databases">
        <authorList>
            <person name="Afonso C.L."/>
            <person name="Miller P.J."/>
            <person name="Scott M.A."/>
            <person name="Spackman E."/>
            <person name="Goraichik I."/>
            <person name="Dimitrov K.M."/>
            <person name="Suarez D.L."/>
            <person name="Swayne D.E."/>
        </authorList>
    </citation>
    <scope>NUCLEOTIDE SEQUENCE [LARGE SCALE GENOMIC DNA]</scope>
    <source>
        <strain evidence="6">8(6)</strain>
    </source>
</reference>
<dbReference type="InterPro" id="IPR000524">
    <property type="entry name" value="Tscrpt_reg_HTH_GntR"/>
</dbReference>
<name>A0A2H1KX93_BREAU</name>
<dbReference type="PANTHER" id="PTHR43537">
    <property type="entry name" value="TRANSCRIPTIONAL REGULATOR, GNTR FAMILY"/>
    <property type="match status" value="1"/>
</dbReference>
<dbReference type="SUPFAM" id="SSF46785">
    <property type="entry name" value="Winged helix' DNA-binding domain"/>
    <property type="match status" value="1"/>
</dbReference>
<dbReference type="AlphaFoldDB" id="A0A2H1KX93"/>
<evidence type="ECO:0000313" key="5">
    <source>
        <dbReference type="EMBL" id="SMY04350.1"/>
    </source>
</evidence>
<dbReference type="InterPro" id="IPR008920">
    <property type="entry name" value="TF_FadR/GntR_C"/>
</dbReference>
<gene>
    <name evidence="5" type="ORF">BAURA86_03650</name>
</gene>
<dbReference type="Pfam" id="PF00392">
    <property type="entry name" value="GntR"/>
    <property type="match status" value="1"/>
</dbReference>
<feature type="domain" description="HTH gntR-type" evidence="4">
    <location>
        <begin position="16"/>
        <end position="83"/>
    </location>
</feature>
<dbReference type="EMBL" id="FXZI01000019">
    <property type="protein sequence ID" value="SMY04350.1"/>
    <property type="molecule type" value="Genomic_DNA"/>
</dbReference>
<dbReference type="PROSITE" id="PS50949">
    <property type="entry name" value="HTH_GNTR"/>
    <property type="match status" value="1"/>
</dbReference>
<dbReference type="Gene3D" id="1.10.10.10">
    <property type="entry name" value="Winged helix-like DNA-binding domain superfamily/Winged helix DNA-binding domain"/>
    <property type="match status" value="1"/>
</dbReference>
<evidence type="ECO:0000313" key="6">
    <source>
        <dbReference type="Proteomes" id="UP000234300"/>
    </source>
</evidence>
<dbReference type="InterPro" id="IPR036388">
    <property type="entry name" value="WH-like_DNA-bd_sf"/>
</dbReference>
<keyword evidence="3" id="KW-0804">Transcription</keyword>
<dbReference type="RefSeq" id="WP_101557540.1">
    <property type="nucleotide sequence ID" value="NZ_FXZI01000019.1"/>
</dbReference>
<dbReference type="GO" id="GO:0003677">
    <property type="term" value="F:DNA binding"/>
    <property type="evidence" value="ECO:0007669"/>
    <property type="project" value="UniProtKB-KW"/>
</dbReference>
<dbReference type="SUPFAM" id="SSF48008">
    <property type="entry name" value="GntR ligand-binding domain-like"/>
    <property type="match status" value="1"/>
</dbReference>
<dbReference type="InterPro" id="IPR036390">
    <property type="entry name" value="WH_DNA-bd_sf"/>
</dbReference>
<evidence type="ECO:0000256" key="3">
    <source>
        <dbReference type="ARBA" id="ARBA00023163"/>
    </source>
</evidence>
<sequence length="223" mass="24811">MERLTLLSSGTLERSESLRDKALRIVRQAIVAGEITSGEVCSATGLARELGVSVSPVREAMLTLVNEGIMEPVRNKGFRVVELSAEDLDEIFELRLLLEVPSVRTLATLDLNRDSDRLRELAIATEVSAQEGDVTNFLSADRDFHLALIELHGNRRLHDWVAALRDQTRLYGLHQPNPETLRKAADEHRKILDAVLEGNGEAAEHLLTAHLGHTRSDWANSQQ</sequence>
<protein>
    <submittedName>
        <fullName evidence="5">DNA-binding transcriptional regulator, GntR family</fullName>
    </submittedName>
</protein>
<dbReference type="SMART" id="SM00345">
    <property type="entry name" value="HTH_GNTR"/>
    <property type="match status" value="1"/>
</dbReference>
<dbReference type="Proteomes" id="UP000234300">
    <property type="component" value="Unassembled WGS sequence"/>
</dbReference>
<evidence type="ECO:0000256" key="2">
    <source>
        <dbReference type="ARBA" id="ARBA00023125"/>
    </source>
</evidence>
<dbReference type="PANTHER" id="PTHR43537:SF45">
    <property type="entry name" value="GNTR FAMILY REGULATORY PROTEIN"/>
    <property type="match status" value="1"/>
</dbReference>
<accession>A0A2H1KX93</accession>
<dbReference type="Pfam" id="PF07729">
    <property type="entry name" value="FCD"/>
    <property type="match status" value="1"/>
</dbReference>
<evidence type="ECO:0000259" key="4">
    <source>
        <dbReference type="PROSITE" id="PS50949"/>
    </source>
</evidence>
<evidence type="ECO:0000256" key="1">
    <source>
        <dbReference type="ARBA" id="ARBA00023015"/>
    </source>
</evidence>
<dbReference type="Gene3D" id="1.20.120.530">
    <property type="entry name" value="GntR ligand-binding domain-like"/>
    <property type="match status" value="1"/>
</dbReference>
<organism evidence="5 6">
    <name type="scientific">Brevibacterium aurantiacum</name>
    <dbReference type="NCBI Taxonomy" id="273384"/>
    <lineage>
        <taxon>Bacteria</taxon>
        <taxon>Bacillati</taxon>
        <taxon>Actinomycetota</taxon>
        <taxon>Actinomycetes</taxon>
        <taxon>Micrococcales</taxon>
        <taxon>Brevibacteriaceae</taxon>
        <taxon>Brevibacterium</taxon>
    </lineage>
</organism>
<proteinExistence type="predicted"/>